<keyword evidence="2" id="KW-0813">Transport</keyword>
<dbReference type="SUPFAM" id="SSF52540">
    <property type="entry name" value="P-loop containing nucleoside triphosphate hydrolases"/>
    <property type="match status" value="1"/>
</dbReference>
<evidence type="ECO:0000256" key="2">
    <source>
        <dbReference type="ARBA" id="ARBA00022448"/>
    </source>
</evidence>
<dbReference type="GO" id="GO:0005524">
    <property type="term" value="F:ATP binding"/>
    <property type="evidence" value="ECO:0007669"/>
    <property type="project" value="UniProtKB-KW"/>
</dbReference>
<keyword evidence="3" id="KW-1003">Cell membrane</keyword>
<dbReference type="InterPro" id="IPR003593">
    <property type="entry name" value="AAA+_ATPase"/>
</dbReference>
<dbReference type="Pfam" id="PF00005">
    <property type="entry name" value="ABC_tran"/>
    <property type="match status" value="1"/>
</dbReference>
<evidence type="ECO:0000259" key="7">
    <source>
        <dbReference type="PROSITE" id="PS50893"/>
    </source>
</evidence>
<sequence>MPSEIGKSSDATPALSLRRVGKRFGDMTVLSDIDLDVGKGEIVALLGASGSGKSTLLNIVAGLLAPDGGTLAYDGIASARVDRWREIAYMFQDDRLLPWRTARDNVAFGLEAQRLDKASRRARAEAALTLVGLQHAGDAYPHEMSGGMRSRAALARSLVVAPSILLMDEPFSKLDPQTRTSMHQEVLRIQAMQGTTVLFVTHDVEEAVVLANRIVVLTAHPGRIKAIHHNTLSAPRNATSPVVAEVIRALRLEI</sequence>
<proteinExistence type="inferred from homology"/>
<dbReference type="AlphaFoldDB" id="A0A0F5K1D5"/>
<evidence type="ECO:0000256" key="1">
    <source>
        <dbReference type="ARBA" id="ARBA00005417"/>
    </source>
</evidence>
<protein>
    <submittedName>
        <fullName evidence="8">Nitrate ABC transporter ATPase</fullName>
    </submittedName>
</protein>
<feature type="domain" description="ABC transporter" evidence="7">
    <location>
        <begin position="15"/>
        <end position="244"/>
    </location>
</feature>
<keyword evidence="5" id="KW-0547">Nucleotide-binding</keyword>
<accession>A0A0F5K1D5</accession>
<dbReference type="InterPro" id="IPR027417">
    <property type="entry name" value="P-loop_NTPase"/>
</dbReference>
<comment type="caution">
    <text evidence="8">The sequence shown here is derived from an EMBL/GenBank/DDBJ whole genome shotgun (WGS) entry which is preliminary data.</text>
</comment>
<reference evidence="8 9" key="1">
    <citation type="submission" date="2015-03" db="EMBL/GenBank/DDBJ databases">
        <title>Draft Genome Sequence of Burkholderia andropogonis type strain ICMP2807, isolated from Sorghum bicolor.</title>
        <authorList>
            <person name="Lopes-Santos L."/>
            <person name="Castro D.B."/>
            <person name="Ottoboni L.M."/>
            <person name="Park D."/>
            <person name="Weirc B.S."/>
            <person name="Destefano S.A."/>
        </authorList>
    </citation>
    <scope>NUCLEOTIDE SEQUENCE [LARGE SCALE GENOMIC DNA]</scope>
    <source>
        <strain evidence="8 9">ICMP2807</strain>
    </source>
</reference>
<keyword evidence="9" id="KW-1185">Reference proteome</keyword>
<dbReference type="SMART" id="SM00382">
    <property type="entry name" value="AAA"/>
    <property type="match status" value="1"/>
</dbReference>
<keyword evidence="6" id="KW-0067">ATP-binding</keyword>
<keyword evidence="4" id="KW-0997">Cell inner membrane</keyword>
<dbReference type="InterPro" id="IPR017871">
    <property type="entry name" value="ABC_transporter-like_CS"/>
</dbReference>
<dbReference type="PANTHER" id="PTHR42788">
    <property type="entry name" value="TAURINE IMPORT ATP-BINDING PROTEIN-RELATED"/>
    <property type="match status" value="1"/>
</dbReference>
<comment type="similarity">
    <text evidence="1">Belongs to the ABC transporter superfamily.</text>
</comment>
<dbReference type="Gene3D" id="3.40.50.300">
    <property type="entry name" value="P-loop containing nucleotide triphosphate hydrolases"/>
    <property type="match status" value="1"/>
</dbReference>
<dbReference type="PANTHER" id="PTHR42788:SF13">
    <property type="entry name" value="ALIPHATIC SULFONATES IMPORT ATP-BINDING PROTEIN SSUB"/>
    <property type="match status" value="1"/>
</dbReference>
<name>A0A0F5K1D5_9BURK</name>
<organism evidence="8 9">
    <name type="scientific">Robbsia andropogonis</name>
    <dbReference type="NCBI Taxonomy" id="28092"/>
    <lineage>
        <taxon>Bacteria</taxon>
        <taxon>Pseudomonadati</taxon>
        <taxon>Pseudomonadota</taxon>
        <taxon>Betaproteobacteria</taxon>
        <taxon>Burkholderiales</taxon>
        <taxon>Burkholderiaceae</taxon>
        <taxon>Robbsia</taxon>
    </lineage>
</organism>
<dbReference type="CDD" id="cd03293">
    <property type="entry name" value="ABC_NrtD_SsuB_transporters"/>
    <property type="match status" value="1"/>
</dbReference>
<dbReference type="STRING" id="28092.WM40_08740"/>
<evidence type="ECO:0000256" key="6">
    <source>
        <dbReference type="ARBA" id="ARBA00022840"/>
    </source>
</evidence>
<dbReference type="InterPro" id="IPR050166">
    <property type="entry name" value="ABC_transporter_ATP-bind"/>
</dbReference>
<evidence type="ECO:0000256" key="3">
    <source>
        <dbReference type="ARBA" id="ARBA00022475"/>
    </source>
</evidence>
<evidence type="ECO:0000313" key="9">
    <source>
        <dbReference type="Proteomes" id="UP000033618"/>
    </source>
</evidence>
<dbReference type="PROSITE" id="PS00211">
    <property type="entry name" value="ABC_TRANSPORTER_1"/>
    <property type="match status" value="1"/>
</dbReference>
<evidence type="ECO:0000256" key="5">
    <source>
        <dbReference type="ARBA" id="ARBA00022741"/>
    </source>
</evidence>
<evidence type="ECO:0000256" key="4">
    <source>
        <dbReference type="ARBA" id="ARBA00022519"/>
    </source>
</evidence>
<dbReference type="InterPro" id="IPR003439">
    <property type="entry name" value="ABC_transporter-like_ATP-bd"/>
</dbReference>
<keyword evidence="4" id="KW-0472">Membrane</keyword>
<dbReference type="Proteomes" id="UP000033618">
    <property type="component" value="Unassembled WGS sequence"/>
</dbReference>
<evidence type="ECO:0000313" key="8">
    <source>
        <dbReference type="EMBL" id="KKB63913.1"/>
    </source>
</evidence>
<dbReference type="PROSITE" id="PS50893">
    <property type="entry name" value="ABC_TRANSPORTER_2"/>
    <property type="match status" value="1"/>
</dbReference>
<dbReference type="PATRIC" id="fig|28092.6.peg.2064"/>
<dbReference type="EMBL" id="LAQU01000007">
    <property type="protein sequence ID" value="KKB63913.1"/>
    <property type="molecule type" value="Genomic_DNA"/>
</dbReference>
<dbReference type="GO" id="GO:0016887">
    <property type="term" value="F:ATP hydrolysis activity"/>
    <property type="evidence" value="ECO:0007669"/>
    <property type="project" value="InterPro"/>
</dbReference>
<gene>
    <name evidence="8" type="ORF">WM40_08740</name>
</gene>